<feature type="transmembrane region" description="Helical" evidence="6">
    <location>
        <begin position="84"/>
        <end position="102"/>
    </location>
</feature>
<feature type="transmembrane region" description="Helical" evidence="6">
    <location>
        <begin position="140"/>
        <end position="159"/>
    </location>
</feature>
<comment type="subcellular location">
    <subcellularLocation>
        <location evidence="1">Cell membrane</location>
        <topology evidence="1">Multi-pass membrane protein</topology>
    </subcellularLocation>
</comment>
<feature type="transmembrane region" description="Helical" evidence="6">
    <location>
        <begin position="295"/>
        <end position="313"/>
    </location>
</feature>
<dbReference type="GO" id="GO:0005886">
    <property type="term" value="C:plasma membrane"/>
    <property type="evidence" value="ECO:0007669"/>
    <property type="project" value="UniProtKB-SubCell"/>
</dbReference>
<feature type="transmembrane region" description="Helical" evidence="6">
    <location>
        <begin position="45"/>
        <end position="64"/>
    </location>
</feature>
<feature type="transmembrane region" description="Helical" evidence="6">
    <location>
        <begin position="267"/>
        <end position="289"/>
    </location>
</feature>
<name>A0A075GXH6_9EURY</name>
<dbReference type="AlphaFoldDB" id="A0A075GXH6"/>
<feature type="domain" description="EamA" evidence="7">
    <location>
        <begin position="171"/>
        <end position="310"/>
    </location>
</feature>
<evidence type="ECO:0000256" key="6">
    <source>
        <dbReference type="SAM" id="Phobius"/>
    </source>
</evidence>
<organism evidence="8">
    <name type="scientific">uncultured marine group II/III euryarchaeote KM3_205_F07</name>
    <dbReference type="NCBI Taxonomy" id="1456425"/>
    <lineage>
        <taxon>Archaea</taxon>
        <taxon>Methanobacteriati</taxon>
        <taxon>Methanobacteriota</taxon>
        <taxon>environmental samples</taxon>
    </lineage>
</organism>
<dbReference type="EMBL" id="KF900808">
    <property type="protein sequence ID" value="AIF07640.1"/>
    <property type="molecule type" value="Genomic_DNA"/>
</dbReference>
<dbReference type="PANTHER" id="PTHR32322">
    <property type="entry name" value="INNER MEMBRANE TRANSPORTER"/>
    <property type="match status" value="1"/>
</dbReference>
<feature type="transmembrane region" description="Helical" evidence="6">
    <location>
        <begin position="114"/>
        <end position="133"/>
    </location>
</feature>
<evidence type="ECO:0000256" key="2">
    <source>
        <dbReference type="ARBA" id="ARBA00022475"/>
    </source>
</evidence>
<dbReference type="Pfam" id="PF00892">
    <property type="entry name" value="EamA"/>
    <property type="match status" value="2"/>
</dbReference>
<evidence type="ECO:0000256" key="4">
    <source>
        <dbReference type="ARBA" id="ARBA00022989"/>
    </source>
</evidence>
<keyword evidence="4 6" id="KW-1133">Transmembrane helix</keyword>
<feature type="domain" description="EamA" evidence="7">
    <location>
        <begin position="17"/>
        <end position="156"/>
    </location>
</feature>
<proteinExistence type="predicted"/>
<evidence type="ECO:0000256" key="3">
    <source>
        <dbReference type="ARBA" id="ARBA00022692"/>
    </source>
</evidence>
<dbReference type="PANTHER" id="PTHR32322:SF18">
    <property type="entry name" value="S-ADENOSYLMETHIONINE_S-ADENOSYLHOMOCYSTEINE TRANSPORTER"/>
    <property type="match status" value="1"/>
</dbReference>
<keyword evidence="3 6" id="KW-0812">Transmembrane</keyword>
<keyword evidence="2" id="KW-1003">Cell membrane</keyword>
<feature type="transmembrane region" description="Helical" evidence="6">
    <location>
        <begin position="241"/>
        <end position="260"/>
    </location>
</feature>
<feature type="transmembrane region" description="Helical" evidence="6">
    <location>
        <begin position="206"/>
        <end position="229"/>
    </location>
</feature>
<dbReference type="SUPFAM" id="SSF103481">
    <property type="entry name" value="Multidrug resistance efflux transporter EmrE"/>
    <property type="match status" value="2"/>
</dbReference>
<evidence type="ECO:0000313" key="8">
    <source>
        <dbReference type="EMBL" id="AIF07640.1"/>
    </source>
</evidence>
<keyword evidence="5 6" id="KW-0472">Membrane</keyword>
<feature type="transmembrane region" description="Helical" evidence="6">
    <location>
        <begin position="12"/>
        <end position="33"/>
    </location>
</feature>
<dbReference type="InterPro" id="IPR050638">
    <property type="entry name" value="AA-Vitamin_Transporters"/>
</dbReference>
<sequence length="322" mass="35288">MGEQASTGFFDGGIIIHLKLLIVAASWGLAWAAGRELALALPEAIVSWYRYAMTIPLFFIWMYFKERGSRDGKSAIYIPRGDMFWKVAWISFFSTFLYQLFFMHGMARTAAGDASILITFNPAFTALLAIPLLHRKLSKNLVFGLIVGLAGVGIVTGWSPNTDIPMNQRLVGDFLIMCAAASWAVSTNLIKQILESDDIEDKPSTIAIVAWSSFFGWLLLTPLAAFDLITFGSAAIPDTEGWIWIFYLASISTVLAYAWFADGVDKIGATASATYVYLVPFFGILSGVLLLNESIGWSFLIGFVLILIGVKLSQQSSNEAVA</sequence>
<protein>
    <submittedName>
        <fullName evidence="8">Putative membrane protein</fullName>
    </submittedName>
</protein>
<reference evidence="8" key="1">
    <citation type="journal article" date="2014" name="Genome Biol. Evol.">
        <title>Pangenome evidence for extensive interdomain horizontal transfer affecting lineage core and shell genes in uncultured planktonic thaumarchaeota and euryarchaeota.</title>
        <authorList>
            <person name="Deschamps P."/>
            <person name="Zivanovic Y."/>
            <person name="Moreira D."/>
            <person name="Rodriguez-Valera F."/>
            <person name="Lopez-Garcia P."/>
        </authorList>
    </citation>
    <scope>NUCLEOTIDE SEQUENCE</scope>
</reference>
<dbReference type="InterPro" id="IPR037185">
    <property type="entry name" value="EmrE-like"/>
</dbReference>
<feature type="transmembrane region" description="Helical" evidence="6">
    <location>
        <begin position="174"/>
        <end position="194"/>
    </location>
</feature>
<dbReference type="InterPro" id="IPR000620">
    <property type="entry name" value="EamA_dom"/>
</dbReference>
<accession>A0A075GXH6</accession>
<evidence type="ECO:0000259" key="7">
    <source>
        <dbReference type="Pfam" id="PF00892"/>
    </source>
</evidence>
<evidence type="ECO:0000256" key="5">
    <source>
        <dbReference type="ARBA" id="ARBA00023136"/>
    </source>
</evidence>
<evidence type="ECO:0000256" key="1">
    <source>
        <dbReference type="ARBA" id="ARBA00004651"/>
    </source>
</evidence>